<accession>A0A239JYV9</accession>
<feature type="binding site" evidence="3">
    <location>
        <position position="100"/>
    </location>
    <ligand>
        <name>substrate</name>
    </ligand>
</feature>
<dbReference type="GO" id="GO:0004341">
    <property type="term" value="F:gluconolactonase activity"/>
    <property type="evidence" value="ECO:0007669"/>
    <property type="project" value="TreeGrafter"/>
</dbReference>
<reference evidence="5 6" key="1">
    <citation type="submission" date="2017-06" db="EMBL/GenBank/DDBJ databases">
        <authorList>
            <person name="Kim H.J."/>
            <person name="Triplett B.A."/>
        </authorList>
    </citation>
    <scope>NUCLEOTIDE SEQUENCE [LARGE SCALE GENOMIC DNA]</scope>
    <source>
        <strain evidence="5 6">DS15</strain>
    </source>
</reference>
<feature type="binding site" evidence="3">
    <location>
        <position position="196"/>
    </location>
    <ligand>
        <name>a divalent metal cation</name>
        <dbReference type="ChEBI" id="CHEBI:60240"/>
    </ligand>
</feature>
<evidence type="ECO:0000256" key="1">
    <source>
        <dbReference type="ARBA" id="ARBA00008853"/>
    </source>
</evidence>
<feature type="binding site" evidence="3">
    <location>
        <position position="118"/>
    </location>
    <ligand>
        <name>substrate</name>
    </ligand>
</feature>
<feature type="binding site" evidence="3">
    <location>
        <position position="14"/>
    </location>
    <ligand>
        <name>a divalent metal cation</name>
        <dbReference type="ChEBI" id="CHEBI:60240"/>
    </ligand>
</feature>
<dbReference type="GO" id="GO:0019853">
    <property type="term" value="P:L-ascorbic acid biosynthetic process"/>
    <property type="evidence" value="ECO:0007669"/>
    <property type="project" value="TreeGrafter"/>
</dbReference>
<protein>
    <submittedName>
        <fullName evidence="5">Gluconolactonase</fullName>
    </submittedName>
</protein>
<keyword evidence="3" id="KW-0862">Zinc</keyword>
<dbReference type="SUPFAM" id="SSF63829">
    <property type="entry name" value="Calcium-dependent phosphotriesterase"/>
    <property type="match status" value="1"/>
</dbReference>
<dbReference type="InterPro" id="IPR005511">
    <property type="entry name" value="SMP-30"/>
</dbReference>
<name>A0A239JYV9_9SPHN</name>
<comment type="similarity">
    <text evidence="1">Belongs to the SMP-30/CGR1 family.</text>
</comment>
<dbReference type="OrthoDB" id="2633250at2"/>
<evidence type="ECO:0000313" key="6">
    <source>
        <dbReference type="Proteomes" id="UP000198339"/>
    </source>
</evidence>
<dbReference type="PANTHER" id="PTHR10907">
    <property type="entry name" value="REGUCALCIN"/>
    <property type="match status" value="1"/>
</dbReference>
<dbReference type="Proteomes" id="UP000198339">
    <property type="component" value="Unassembled WGS sequence"/>
</dbReference>
<evidence type="ECO:0000313" key="5">
    <source>
        <dbReference type="EMBL" id="SNT11206.1"/>
    </source>
</evidence>
<proteinExistence type="inferred from homology"/>
<sequence length="289" mass="30701">MVDLLLDARALLGESPRWNGADGRLYWVDIDAHRIHRTDPATAADEVIQLDGPVGCIAPRAGGGLIAGLKDGCALIDAWGDTPRPFGPQMLAGIPEQRCNDACVDAAGRFWVGSVTSDKANPAAHLYRLDPDGALHTLFGGLLTSNGAAFSPDGRIFYHADTPTHALKAYDVDPATGLLGEGRLFHQFEHGTGRPDGGTVDAEGCYWSALWDGWRVVRLSPAGELLQTVELPVQRPSMITLGGPDLCTAFVTSAGKNLTDEERARQPHAGGLFTFRVDVPGIVQPGFAG</sequence>
<dbReference type="GO" id="GO:0005509">
    <property type="term" value="F:calcium ion binding"/>
    <property type="evidence" value="ECO:0007669"/>
    <property type="project" value="TreeGrafter"/>
</dbReference>
<dbReference type="RefSeq" id="WP_089216816.1">
    <property type="nucleotide sequence ID" value="NZ_FZPA01000012.1"/>
</dbReference>
<keyword evidence="6" id="KW-1185">Reference proteome</keyword>
<keyword evidence="3" id="KW-0479">Metal-binding</keyword>
<dbReference type="AlphaFoldDB" id="A0A239JYV9"/>
<dbReference type="InterPro" id="IPR011042">
    <property type="entry name" value="6-blade_b-propeller_TolB-like"/>
</dbReference>
<evidence type="ECO:0000256" key="3">
    <source>
        <dbReference type="PIRSR" id="PIRSR605511-2"/>
    </source>
</evidence>
<dbReference type="Pfam" id="PF08450">
    <property type="entry name" value="SGL"/>
    <property type="match status" value="1"/>
</dbReference>
<organism evidence="5 6">
    <name type="scientific">Sphingopyxis indica</name>
    <dbReference type="NCBI Taxonomy" id="436663"/>
    <lineage>
        <taxon>Bacteria</taxon>
        <taxon>Pseudomonadati</taxon>
        <taxon>Pseudomonadota</taxon>
        <taxon>Alphaproteobacteria</taxon>
        <taxon>Sphingomonadales</taxon>
        <taxon>Sphingomonadaceae</taxon>
        <taxon>Sphingopyxis</taxon>
    </lineage>
</organism>
<dbReference type="PANTHER" id="PTHR10907:SF47">
    <property type="entry name" value="REGUCALCIN"/>
    <property type="match status" value="1"/>
</dbReference>
<feature type="active site" description="Proton donor/acceptor" evidence="2">
    <location>
        <position position="196"/>
    </location>
</feature>
<dbReference type="InterPro" id="IPR013658">
    <property type="entry name" value="SGL"/>
</dbReference>
<dbReference type="Gene3D" id="2.120.10.30">
    <property type="entry name" value="TolB, C-terminal domain"/>
    <property type="match status" value="1"/>
</dbReference>
<evidence type="ECO:0000256" key="2">
    <source>
        <dbReference type="PIRSR" id="PIRSR605511-1"/>
    </source>
</evidence>
<feature type="domain" description="SMP-30/Gluconolactonase/LRE-like region" evidence="4">
    <location>
        <begin position="12"/>
        <end position="254"/>
    </location>
</feature>
<feature type="binding site" evidence="3">
    <location>
        <position position="98"/>
    </location>
    <ligand>
        <name>substrate</name>
    </ligand>
</feature>
<dbReference type="PRINTS" id="PR01790">
    <property type="entry name" value="SMP30FAMILY"/>
</dbReference>
<dbReference type="EMBL" id="FZPA01000012">
    <property type="protein sequence ID" value="SNT11206.1"/>
    <property type="molecule type" value="Genomic_DNA"/>
</dbReference>
<gene>
    <name evidence="5" type="ORF">SAMN06295955_1121</name>
</gene>
<comment type="cofactor">
    <cofactor evidence="3">
        <name>Zn(2+)</name>
        <dbReference type="ChEBI" id="CHEBI:29105"/>
    </cofactor>
    <text evidence="3">Binds 1 divalent metal cation per subunit.</text>
</comment>
<evidence type="ECO:0000259" key="4">
    <source>
        <dbReference type="Pfam" id="PF08450"/>
    </source>
</evidence>
<feature type="binding site" evidence="3">
    <location>
        <position position="146"/>
    </location>
    <ligand>
        <name>a divalent metal cation</name>
        <dbReference type="ChEBI" id="CHEBI:60240"/>
    </ligand>
</feature>